<gene>
    <name evidence="2" type="ORF">PXEA_LOCUS19489</name>
</gene>
<dbReference type="AlphaFoldDB" id="A0A448X2A5"/>
<evidence type="ECO:0000256" key="1">
    <source>
        <dbReference type="SAM" id="SignalP"/>
    </source>
</evidence>
<keyword evidence="1" id="KW-0732">Signal</keyword>
<evidence type="ECO:0000313" key="2">
    <source>
        <dbReference type="EMBL" id="VEL26049.1"/>
    </source>
</evidence>
<organism evidence="2 3">
    <name type="scientific">Protopolystoma xenopodis</name>
    <dbReference type="NCBI Taxonomy" id="117903"/>
    <lineage>
        <taxon>Eukaryota</taxon>
        <taxon>Metazoa</taxon>
        <taxon>Spiralia</taxon>
        <taxon>Lophotrochozoa</taxon>
        <taxon>Platyhelminthes</taxon>
        <taxon>Monogenea</taxon>
        <taxon>Polyopisthocotylea</taxon>
        <taxon>Polystomatidea</taxon>
        <taxon>Polystomatidae</taxon>
        <taxon>Protopolystoma</taxon>
    </lineage>
</organism>
<reference evidence="2" key="1">
    <citation type="submission" date="2018-11" db="EMBL/GenBank/DDBJ databases">
        <authorList>
            <consortium name="Pathogen Informatics"/>
        </authorList>
    </citation>
    <scope>NUCLEOTIDE SEQUENCE</scope>
</reference>
<dbReference type="EMBL" id="CAAALY010077795">
    <property type="protein sequence ID" value="VEL26049.1"/>
    <property type="molecule type" value="Genomic_DNA"/>
</dbReference>
<comment type="caution">
    <text evidence="2">The sequence shown here is derived from an EMBL/GenBank/DDBJ whole genome shotgun (WGS) entry which is preliminary data.</text>
</comment>
<feature type="chain" id="PRO_5019110120" evidence="1">
    <location>
        <begin position="39"/>
        <end position="165"/>
    </location>
</feature>
<feature type="signal peptide" evidence="1">
    <location>
        <begin position="1"/>
        <end position="38"/>
    </location>
</feature>
<name>A0A448X2A5_9PLAT</name>
<dbReference type="Proteomes" id="UP000784294">
    <property type="component" value="Unassembled WGS sequence"/>
</dbReference>
<evidence type="ECO:0000313" key="3">
    <source>
        <dbReference type="Proteomes" id="UP000784294"/>
    </source>
</evidence>
<sequence>MPLPSCARSYTSSSGLPCALSHLLSVRVLFLSVSTCLSDCLSACQPPHRQCQADLRGRPLSPTYVSITRDPDTRCWALAFVHVTMSKHTSSSTTCLAPATPIPFCSIDCFSFSLEQRNAHGLAYNTILLIWFYISTILSGDHSVRDLMLLHVLPKLHYALIRDGV</sequence>
<proteinExistence type="predicted"/>
<protein>
    <submittedName>
        <fullName evidence="2">Uncharacterized protein</fullName>
    </submittedName>
</protein>
<keyword evidence="3" id="KW-1185">Reference proteome</keyword>
<accession>A0A448X2A5</accession>